<keyword evidence="3" id="KW-1185">Reference proteome</keyword>
<organism evidence="2 3">
    <name type="scientific">Aidingimonas halophila</name>
    <dbReference type="NCBI Taxonomy" id="574349"/>
    <lineage>
        <taxon>Bacteria</taxon>
        <taxon>Pseudomonadati</taxon>
        <taxon>Pseudomonadota</taxon>
        <taxon>Gammaproteobacteria</taxon>
        <taxon>Oceanospirillales</taxon>
        <taxon>Halomonadaceae</taxon>
        <taxon>Aidingimonas</taxon>
    </lineage>
</organism>
<evidence type="ECO:0000313" key="2">
    <source>
        <dbReference type="EMBL" id="SDX23237.1"/>
    </source>
</evidence>
<dbReference type="GO" id="GO:0016740">
    <property type="term" value="F:transferase activity"/>
    <property type="evidence" value="ECO:0007669"/>
    <property type="project" value="InterPro"/>
</dbReference>
<dbReference type="EMBL" id="FNNI01000004">
    <property type="protein sequence ID" value="SDX23237.1"/>
    <property type="molecule type" value="Genomic_DNA"/>
</dbReference>
<dbReference type="Pfam" id="PF00765">
    <property type="entry name" value="Autoind_synth"/>
    <property type="match status" value="1"/>
</dbReference>
<dbReference type="InterPro" id="IPR016181">
    <property type="entry name" value="Acyl_CoA_acyltransferase"/>
</dbReference>
<reference evidence="2 3" key="1">
    <citation type="submission" date="2016-10" db="EMBL/GenBank/DDBJ databases">
        <authorList>
            <person name="de Groot N.N."/>
        </authorList>
    </citation>
    <scope>NUCLEOTIDE SEQUENCE [LARGE SCALE GENOMIC DNA]</scope>
    <source>
        <strain evidence="2 3">DSM 19219</strain>
    </source>
</reference>
<proteinExistence type="predicted"/>
<dbReference type="Gene3D" id="3.40.630.30">
    <property type="match status" value="1"/>
</dbReference>
<sequence length="237" mass="26102">MAIGTETAQLPCSSHGDVTAVTLDRHGYRLEFPLRGRRLAQAFELRAKVFCGELGWVGHPGQLQEVDVFDASVWHLGVLAQSQLAAYLRVHPYGAPWMISSVFADVVPPDCVLRCPGACEVSRLVVAPAFRRTVFSDGQTAAGLVCQLLYALCVLNQIDTVHMIVTLRALRALKLQGLPCRSWLHHSCQCDRDAPVFATLNWEEFRSSTESLIAKRRPAFLATAEQARFAIVESGPC</sequence>
<gene>
    <name evidence="2" type="ORF">SAMN05443545_104322</name>
</gene>
<dbReference type="STRING" id="574349.SAMN05443545_104322"/>
<evidence type="ECO:0000313" key="3">
    <source>
        <dbReference type="Proteomes" id="UP000198500"/>
    </source>
</evidence>
<accession>A0A1H3A0K8</accession>
<evidence type="ECO:0000256" key="1">
    <source>
        <dbReference type="ARBA" id="ARBA00018768"/>
    </source>
</evidence>
<dbReference type="SUPFAM" id="SSF55729">
    <property type="entry name" value="Acyl-CoA N-acyltransferases (Nat)"/>
    <property type="match status" value="1"/>
</dbReference>
<name>A0A1H3A0K8_9GAMM</name>
<dbReference type="OrthoDB" id="6856543at2"/>
<dbReference type="RefSeq" id="WP_092569315.1">
    <property type="nucleotide sequence ID" value="NZ_BMXH01000001.1"/>
</dbReference>
<protein>
    <recommendedName>
        <fullName evidence="1">Acyl-homoserine-lactone synthase</fullName>
    </recommendedName>
</protein>
<dbReference type="AlphaFoldDB" id="A0A1H3A0K8"/>
<dbReference type="Proteomes" id="UP000198500">
    <property type="component" value="Unassembled WGS sequence"/>
</dbReference>
<dbReference type="InterPro" id="IPR001690">
    <property type="entry name" value="Autoind_synthase"/>
</dbReference>